<dbReference type="EMBL" id="WJBC01000005">
    <property type="protein sequence ID" value="MBC3803856.1"/>
    <property type="molecule type" value="Genomic_DNA"/>
</dbReference>
<protein>
    <submittedName>
        <fullName evidence="4">BMP family ABC transporter substrate-binding protein</fullName>
    </submittedName>
</protein>
<comment type="caution">
    <text evidence="4">The sequence shown here is derived from an EMBL/GenBank/DDBJ whole genome shotgun (WGS) entry which is preliminary data.</text>
</comment>
<evidence type="ECO:0000259" key="3">
    <source>
        <dbReference type="Pfam" id="PF02608"/>
    </source>
</evidence>
<evidence type="ECO:0000256" key="1">
    <source>
        <dbReference type="ARBA" id="ARBA00022729"/>
    </source>
</evidence>
<keyword evidence="5" id="KW-1185">Reference proteome</keyword>
<evidence type="ECO:0000313" key="4">
    <source>
        <dbReference type="EMBL" id="MBC3803856.1"/>
    </source>
</evidence>
<accession>A0ABR6WTB4</accession>
<reference evidence="4 5" key="1">
    <citation type="journal article" date="2020" name="mSystems">
        <title>Defining Genomic and Predicted Metabolic Features of the Acetobacterium Genus.</title>
        <authorList>
            <person name="Ross D.E."/>
            <person name="Marshall C.W."/>
            <person name="Gulliver D."/>
            <person name="May H.D."/>
            <person name="Norman R.S."/>
        </authorList>
    </citation>
    <scope>NUCLEOTIDE SEQUENCE [LARGE SCALE GENOMIC DNA]</scope>
    <source>
        <strain evidence="4 5">DSM 8238</strain>
    </source>
</reference>
<sequence>MKKKLGVLMLALIMIVVSVAGCSSGSTSKSNQVTKVGFMYVGPADDGGWSQVHDQGRAKMVEHFNGKVETVVKENVAEEKSAVVSTIRDMVDQGCTIIFGTSYGFMEGMAEAAKEFPDVKFEHCSGYMTADNMATYFGRIEEPRYLSGIVAGLTTKSNKIAYVAAMPIPEVVRGINAFARGVKSVNPDATVNVSWTNTWYDPTVEKAAAEALIQQGCDVTAQHQDSTATMEAAKEAGKLSIGYDLSAATTMPEVYMTAPLWDYSGYYIDRVQAVIDGNWKTGQYWGGMNDGIVSLDTLTSLAPGSAQSKVDTATAAIKSGTLKVFAGEIKDQTGTVRVNAGAELTDDAQLSMDWFVDNVVGSVK</sequence>
<dbReference type="PANTHER" id="PTHR43208">
    <property type="entry name" value="ABC TRANSPORTER SUBSTRATE-BINDING PROTEIN"/>
    <property type="match status" value="1"/>
</dbReference>
<evidence type="ECO:0000313" key="5">
    <source>
        <dbReference type="Proteomes" id="UP000603234"/>
    </source>
</evidence>
<dbReference type="Gene3D" id="3.40.50.2300">
    <property type="match status" value="2"/>
</dbReference>
<dbReference type="CDD" id="cd19963">
    <property type="entry name" value="PBP1_BMP-like"/>
    <property type="match status" value="1"/>
</dbReference>
<keyword evidence="1 2" id="KW-0732">Signal</keyword>
<proteinExistence type="predicted"/>
<feature type="domain" description="ABC transporter substrate-binding protein PnrA-like" evidence="3">
    <location>
        <begin position="34"/>
        <end position="300"/>
    </location>
</feature>
<dbReference type="PROSITE" id="PS51257">
    <property type="entry name" value="PROKAR_LIPOPROTEIN"/>
    <property type="match status" value="1"/>
</dbReference>
<dbReference type="PANTHER" id="PTHR43208:SF1">
    <property type="entry name" value="ABC TRANSPORTER SUBSTRATE-BINDING PROTEIN"/>
    <property type="match status" value="1"/>
</dbReference>
<dbReference type="Pfam" id="PF02608">
    <property type="entry name" value="Bmp"/>
    <property type="match status" value="1"/>
</dbReference>
<name>A0ABR6WTB4_9FIRM</name>
<feature type="signal peptide" evidence="2">
    <location>
        <begin position="1"/>
        <end position="20"/>
    </location>
</feature>
<gene>
    <name evidence="4" type="ORF">GH808_05325</name>
</gene>
<dbReference type="Proteomes" id="UP000603234">
    <property type="component" value="Unassembled WGS sequence"/>
</dbReference>
<dbReference type="InterPro" id="IPR003760">
    <property type="entry name" value="PnrA-like"/>
</dbReference>
<dbReference type="InterPro" id="IPR052910">
    <property type="entry name" value="ABC-Purine-Binding"/>
</dbReference>
<feature type="chain" id="PRO_5046735886" evidence="2">
    <location>
        <begin position="21"/>
        <end position="364"/>
    </location>
</feature>
<organism evidence="4 5">
    <name type="scientific">Acetobacterium fimetarium</name>
    <dbReference type="NCBI Taxonomy" id="52691"/>
    <lineage>
        <taxon>Bacteria</taxon>
        <taxon>Bacillati</taxon>
        <taxon>Bacillota</taxon>
        <taxon>Clostridia</taxon>
        <taxon>Eubacteriales</taxon>
        <taxon>Eubacteriaceae</taxon>
        <taxon>Acetobacterium</taxon>
    </lineage>
</organism>
<dbReference type="RefSeq" id="WP_186841744.1">
    <property type="nucleotide sequence ID" value="NZ_WJBC01000005.1"/>
</dbReference>
<evidence type="ECO:0000256" key="2">
    <source>
        <dbReference type="SAM" id="SignalP"/>
    </source>
</evidence>